<comment type="similarity">
    <text evidence="2">Belongs to the glycosyltransferase 1 family. Bacterial/plant glycogen synthase subfamily.</text>
</comment>
<evidence type="ECO:0000256" key="1">
    <source>
        <dbReference type="ARBA" id="ARBA00001478"/>
    </source>
</evidence>
<dbReference type="InterPro" id="IPR001296">
    <property type="entry name" value="Glyco_trans_1"/>
</dbReference>
<dbReference type="Gene3D" id="3.40.50.2000">
    <property type="entry name" value="Glycogen Phosphorylase B"/>
    <property type="match status" value="2"/>
</dbReference>
<dbReference type="EMBL" id="FPHL01000054">
    <property type="protein sequence ID" value="SFV68678.1"/>
    <property type="molecule type" value="Genomic_DNA"/>
</dbReference>
<dbReference type="CDD" id="cd03791">
    <property type="entry name" value="GT5_Glycogen_synthase_DULL1-like"/>
    <property type="match status" value="1"/>
</dbReference>
<keyword evidence="5 8" id="KW-0808">Transferase</keyword>
<proteinExistence type="inferred from homology"/>
<organism evidence="8">
    <name type="scientific">hydrothermal vent metagenome</name>
    <dbReference type="NCBI Taxonomy" id="652676"/>
    <lineage>
        <taxon>unclassified sequences</taxon>
        <taxon>metagenomes</taxon>
        <taxon>ecological metagenomes</taxon>
    </lineage>
</organism>
<reference evidence="8" key="1">
    <citation type="submission" date="2016-10" db="EMBL/GenBank/DDBJ databases">
        <authorList>
            <person name="de Groot N.N."/>
        </authorList>
    </citation>
    <scope>NUCLEOTIDE SEQUENCE</scope>
</reference>
<dbReference type="NCBIfam" id="TIGR02095">
    <property type="entry name" value="glgA"/>
    <property type="match status" value="1"/>
</dbReference>
<evidence type="ECO:0000313" key="8">
    <source>
        <dbReference type="EMBL" id="SFV68678.1"/>
    </source>
</evidence>
<protein>
    <recommendedName>
        <fullName evidence="3">starch synthase</fullName>
        <ecNumber evidence="3">2.4.1.21</ecNumber>
    </recommendedName>
</protein>
<evidence type="ECO:0000256" key="2">
    <source>
        <dbReference type="ARBA" id="ARBA00010281"/>
    </source>
</evidence>
<dbReference type="InterPro" id="IPR011835">
    <property type="entry name" value="GS/SS"/>
</dbReference>
<dbReference type="Pfam" id="PF00534">
    <property type="entry name" value="Glycos_transf_1"/>
    <property type="match status" value="1"/>
</dbReference>
<sequence length="458" mass="51677">MKVLFASSEMYPYSKSGGLGDVAHSLPLALREMCDIIPVTPLYRFIDRKKIGLHSLGRVYTLKMGSKTYRYELFQAKESDTLFVYNDILCETEALYGYDNDGLRFGLFSRMIAEIAKKIQADIVHLNDWHTALTALFLKAESIKTVLTIHNLAYQGLFDKKVLKKLAIDKKYFTMESLEFYGKANFLKAGIAYSEKITTVSPSYAEEILTVRFGCGLDGFLTKHRRKLTGILNGIDTACFDPEHDSVLYANFSADHVGKKAANKKVYYKKMGVKEKKKPLFIFIGRLVEQKGISLIAASLKNLSAESLEFVMLGEGEEETEKKLSKLSEKYGNIHYLKGYDEALSRQLYAAADFLLMPSLFEPCGLNQMIAARYGAVPIVHATGGLRDSVFEEKKKCIRGIVFESYSKKGCLHAVRRALALYGDKKACLKTAEFDMKCDVSFRKSAKAYMKLYEEMTV</sequence>
<evidence type="ECO:0000256" key="3">
    <source>
        <dbReference type="ARBA" id="ARBA00012588"/>
    </source>
</evidence>
<feature type="domain" description="Starch synthase catalytic" evidence="7">
    <location>
        <begin position="2"/>
        <end position="222"/>
    </location>
</feature>
<dbReference type="PANTHER" id="PTHR45825">
    <property type="entry name" value="GRANULE-BOUND STARCH SYNTHASE 1, CHLOROPLASTIC/AMYLOPLASTIC"/>
    <property type="match status" value="1"/>
</dbReference>
<dbReference type="PANTHER" id="PTHR45825:SF11">
    <property type="entry name" value="ALPHA AMYLASE DOMAIN-CONTAINING PROTEIN"/>
    <property type="match status" value="1"/>
</dbReference>
<dbReference type="AlphaFoldDB" id="A0A1W1CS20"/>
<evidence type="ECO:0000259" key="6">
    <source>
        <dbReference type="Pfam" id="PF00534"/>
    </source>
</evidence>
<evidence type="ECO:0000256" key="4">
    <source>
        <dbReference type="ARBA" id="ARBA00022676"/>
    </source>
</evidence>
<name>A0A1W1CS20_9ZZZZ</name>
<dbReference type="InterPro" id="IPR013534">
    <property type="entry name" value="Starch_synth_cat_dom"/>
</dbReference>
<dbReference type="SUPFAM" id="SSF53756">
    <property type="entry name" value="UDP-Glycosyltransferase/glycogen phosphorylase"/>
    <property type="match status" value="1"/>
</dbReference>
<keyword evidence="4 8" id="KW-0328">Glycosyltransferase</keyword>
<accession>A0A1W1CS20</accession>
<evidence type="ECO:0000256" key="5">
    <source>
        <dbReference type="ARBA" id="ARBA00022679"/>
    </source>
</evidence>
<dbReference type="Pfam" id="PF08323">
    <property type="entry name" value="Glyco_transf_5"/>
    <property type="match status" value="1"/>
</dbReference>
<gene>
    <name evidence="8" type="ORF">MNB_SV-10-1064</name>
</gene>
<dbReference type="GO" id="GO:0004373">
    <property type="term" value="F:alpha-1,4-glucan glucosyltransferase (UDP-glucose donor) activity"/>
    <property type="evidence" value="ECO:0007669"/>
    <property type="project" value="InterPro"/>
</dbReference>
<dbReference type="HAMAP" id="MF_00484">
    <property type="entry name" value="Glycogen_synth"/>
    <property type="match status" value="1"/>
</dbReference>
<feature type="domain" description="Glycosyl transferase family 1" evidence="6">
    <location>
        <begin position="273"/>
        <end position="424"/>
    </location>
</feature>
<dbReference type="EC" id="2.4.1.21" evidence="3"/>
<evidence type="ECO:0000259" key="7">
    <source>
        <dbReference type="Pfam" id="PF08323"/>
    </source>
</evidence>
<comment type="catalytic activity">
    <reaction evidence="1">
        <text>[(1-&gt;4)-alpha-D-glucosyl](n) + ADP-alpha-D-glucose = [(1-&gt;4)-alpha-D-glucosyl](n+1) + ADP + H(+)</text>
        <dbReference type="Rhea" id="RHEA:18189"/>
        <dbReference type="Rhea" id="RHEA-COMP:9584"/>
        <dbReference type="Rhea" id="RHEA-COMP:9587"/>
        <dbReference type="ChEBI" id="CHEBI:15378"/>
        <dbReference type="ChEBI" id="CHEBI:15444"/>
        <dbReference type="ChEBI" id="CHEBI:57498"/>
        <dbReference type="ChEBI" id="CHEBI:456216"/>
        <dbReference type="EC" id="2.4.1.21"/>
    </reaction>
</comment>
<dbReference type="GO" id="GO:0009011">
    <property type="term" value="F:alpha-1,4-glucan glucosyltransferase (ADP-glucose donor) activity"/>
    <property type="evidence" value="ECO:0007669"/>
    <property type="project" value="UniProtKB-EC"/>
</dbReference>